<evidence type="ECO:0000313" key="3">
    <source>
        <dbReference type="Proteomes" id="UP000439123"/>
    </source>
</evidence>
<reference evidence="2 3" key="1">
    <citation type="submission" date="2019-10" db="EMBL/GenBank/DDBJ databases">
        <authorList>
            <person name="Karimi E."/>
        </authorList>
    </citation>
    <scope>NUCLEOTIDE SEQUENCE [LARGE SCALE GENOMIC DNA]</scope>
    <source>
        <strain evidence="2">Aeromonas sp. 8C</strain>
    </source>
</reference>
<dbReference type="InterPro" id="IPR019629">
    <property type="entry name" value="Uncharacterised_HI1736/YgjV"/>
</dbReference>
<organism evidence="2 3">
    <name type="scientific">Aeromonas veronii</name>
    <dbReference type="NCBI Taxonomy" id="654"/>
    <lineage>
        <taxon>Bacteria</taxon>
        <taxon>Pseudomonadati</taxon>
        <taxon>Pseudomonadota</taxon>
        <taxon>Gammaproteobacteria</taxon>
        <taxon>Aeromonadales</taxon>
        <taxon>Aeromonadaceae</taxon>
        <taxon>Aeromonas</taxon>
    </lineage>
</organism>
<feature type="transmembrane region" description="Helical" evidence="1">
    <location>
        <begin position="79"/>
        <end position="102"/>
    </location>
</feature>
<dbReference type="PIRSF" id="PIRSF011443">
    <property type="entry name" value="YgjV"/>
    <property type="match status" value="1"/>
</dbReference>
<keyword evidence="1" id="KW-0812">Transmembrane</keyword>
<dbReference type="RefSeq" id="WP_236553479.1">
    <property type="nucleotide sequence ID" value="NZ_LR732798.1"/>
</dbReference>
<dbReference type="EMBL" id="CABWLC010000004">
    <property type="protein sequence ID" value="VXA81559.1"/>
    <property type="molecule type" value="Genomic_DNA"/>
</dbReference>
<protein>
    <recommendedName>
        <fullName evidence="4">YgjV family protein</fullName>
    </recommendedName>
</protein>
<keyword evidence="1" id="KW-1133">Transmembrane helix</keyword>
<dbReference type="AlphaFoldDB" id="A0A653KQB3"/>
<dbReference type="Proteomes" id="UP000439123">
    <property type="component" value="Unassembled WGS sequence"/>
</dbReference>
<gene>
    <name evidence="2" type="ORF">AERO8C_120090</name>
</gene>
<evidence type="ECO:0000313" key="2">
    <source>
        <dbReference type="EMBL" id="VXA81559.1"/>
    </source>
</evidence>
<dbReference type="Pfam" id="PF10688">
    <property type="entry name" value="Imp-YgjV"/>
    <property type="match status" value="1"/>
</dbReference>
<sequence>MMSLFLWSQLVVSLALLLDLLSFQLRDRRRILACLALSCALNAGHFALLGQWSAACLLLLASVRFLVSIWLVRRILMWFFMGLACAAALATYQGVLSLIGLLASLLQTRAAFCPDDRQLRRWMLLGTLCWLVNNLLVGSPVAALMEGLFLVSNLVGYYRHYGFHYSAGSGHNHSCRNPEQPSERTDN</sequence>
<evidence type="ECO:0008006" key="4">
    <source>
        <dbReference type="Google" id="ProtNLM"/>
    </source>
</evidence>
<evidence type="ECO:0000256" key="1">
    <source>
        <dbReference type="SAM" id="Phobius"/>
    </source>
</evidence>
<accession>A0A653KQB3</accession>
<dbReference type="InterPro" id="IPR026267">
    <property type="entry name" value="YgjV"/>
</dbReference>
<keyword evidence="1" id="KW-0472">Membrane</keyword>
<proteinExistence type="predicted"/>
<name>A0A653KQB3_AERVE</name>
<feature type="transmembrane region" description="Helical" evidence="1">
    <location>
        <begin position="52"/>
        <end position="72"/>
    </location>
</feature>
<feature type="transmembrane region" description="Helical" evidence="1">
    <location>
        <begin position="122"/>
        <end position="151"/>
    </location>
</feature>